<feature type="non-terminal residue" evidence="1">
    <location>
        <position position="89"/>
    </location>
</feature>
<gene>
    <name evidence="1" type="ORF">JBS370_LOCUS42734</name>
</gene>
<evidence type="ECO:0000313" key="1">
    <source>
        <dbReference type="EMBL" id="CAF4377471.1"/>
    </source>
</evidence>
<accession>A0A820MTN1</accession>
<proteinExistence type="predicted"/>
<dbReference type="Gene3D" id="3.30.559.10">
    <property type="entry name" value="Chloramphenicol acetyltransferase-like domain"/>
    <property type="match status" value="1"/>
</dbReference>
<dbReference type="Proteomes" id="UP000663836">
    <property type="component" value="Unassembled WGS sequence"/>
</dbReference>
<protein>
    <submittedName>
        <fullName evidence="1">Uncharacterized protein</fullName>
    </submittedName>
</protein>
<name>A0A820MTN1_9BILA</name>
<comment type="caution">
    <text evidence="1">The sequence shown here is derived from an EMBL/GenBank/DDBJ whole genome shotgun (WGS) entry which is preliminary data.</text>
</comment>
<organism evidence="1 2">
    <name type="scientific">Rotaria sordida</name>
    <dbReference type="NCBI Taxonomy" id="392033"/>
    <lineage>
        <taxon>Eukaryota</taxon>
        <taxon>Metazoa</taxon>
        <taxon>Spiralia</taxon>
        <taxon>Gnathifera</taxon>
        <taxon>Rotifera</taxon>
        <taxon>Eurotatoria</taxon>
        <taxon>Bdelloidea</taxon>
        <taxon>Philodinida</taxon>
        <taxon>Philodinidae</taxon>
        <taxon>Rotaria</taxon>
    </lineage>
</organism>
<sequence>MTSWLILPSLPTGNNCHIELAGTDLWITGCINNVFVYPSALDVDKFNKALSDTLSLWPFIAGRFLVLDGEHYIIEMSDKAIPVSLIENT</sequence>
<dbReference type="AlphaFoldDB" id="A0A820MTN1"/>
<reference evidence="1" key="1">
    <citation type="submission" date="2021-02" db="EMBL/GenBank/DDBJ databases">
        <authorList>
            <person name="Nowell W R."/>
        </authorList>
    </citation>
    <scope>NUCLEOTIDE SEQUENCE</scope>
</reference>
<dbReference type="InterPro" id="IPR023213">
    <property type="entry name" value="CAT-like_dom_sf"/>
</dbReference>
<dbReference type="EMBL" id="CAJOBD010059290">
    <property type="protein sequence ID" value="CAF4377471.1"/>
    <property type="molecule type" value="Genomic_DNA"/>
</dbReference>
<evidence type="ECO:0000313" key="2">
    <source>
        <dbReference type="Proteomes" id="UP000663836"/>
    </source>
</evidence>